<accession>A0ABV0VPY7</accession>
<reference evidence="1 2" key="1">
    <citation type="submission" date="2021-06" db="EMBL/GenBank/DDBJ databases">
        <authorList>
            <person name="Palmer J.M."/>
        </authorList>
    </citation>
    <scope>NUCLEOTIDE SEQUENCE [LARGE SCALE GENOMIC DNA]</scope>
    <source>
        <strain evidence="1 2">XR_2019</strain>
        <tissue evidence="1">Muscle</tissue>
    </source>
</reference>
<protein>
    <submittedName>
        <fullName evidence="1">Uncharacterized protein</fullName>
    </submittedName>
</protein>
<proteinExistence type="predicted"/>
<dbReference type="Proteomes" id="UP001444071">
    <property type="component" value="Unassembled WGS sequence"/>
</dbReference>
<comment type="caution">
    <text evidence="1">The sequence shown here is derived from an EMBL/GenBank/DDBJ whole genome shotgun (WGS) entry which is preliminary data.</text>
</comment>
<dbReference type="EMBL" id="JAHRIM010003023">
    <property type="protein sequence ID" value="MEQ2259309.1"/>
    <property type="molecule type" value="Genomic_DNA"/>
</dbReference>
<evidence type="ECO:0000313" key="2">
    <source>
        <dbReference type="Proteomes" id="UP001444071"/>
    </source>
</evidence>
<name>A0ABV0VPY7_9TELE</name>
<organism evidence="1 2">
    <name type="scientific">Xenotaenia resolanae</name>
    <dbReference type="NCBI Taxonomy" id="208358"/>
    <lineage>
        <taxon>Eukaryota</taxon>
        <taxon>Metazoa</taxon>
        <taxon>Chordata</taxon>
        <taxon>Craniata</taxon>
        <taxon>Vertebrata</taxon>
        <taxon>Euteleostomi</taxon>
        <taxon>Actinopterygii</taxon>
        <taxon>Neopterygii</taxon>
        <taxon>Teleostei</taxon>
        <taxon>Neoteleostei</taxon>
        <taxon>Acanthomorphata</taxon>
        <taxon>Ovalentaria</taxon>
        <taxon>Atherinomorphae</taxon>
        <taxon>Cyprinodontiformes</taxon>
        <taxon>Goodeidae</taxon>
        <taxon>Xenotaenia</taxon>
    </lineage>
</organism>
<keyword evidence="2" id="KW-1185">Reference proteome</keyword>
<sequence>MRMLRKLIRVNSYTNSGMHQNDYLTGKRRAVNGRILINNFIFLAVASSNTDKWFQGKTLIVYSLPHRSDIYRSLLQTNVCITFGFPLVAGQLEPRQCVCFVFRVNRRGCQVEPHTKRRERCDSIAVPER</sequence>
<evidence type="ECO:0000313" key="1">
    <source>
        <dbReference type="EMBL" id="MEQ2259309.1"/>
    </source>
</evidence>
<gene>
    <name evidence="1" type="ORF">XENORESO_009714</name>
</gene>